<dbReference type="GO" id="GO:0016874">
    <property type="term" value="F:ligase activity"/>
    <property type="evidence" value="ECO:0007669"/>
    <property type="project" value="UniProtKB-KW"/>
</dbReference>
<feature type="domain" description="O-antigen ligase-related" evidence="6">
    <location>
        <begin position="211"/>
        <end position="359"/>
    </location>
</feature>
<accession>A0A939QP10</accession>
<dbReference type="PANTHER" id="PTHR37422:SF13">
    <property type="entry name" value="LIPOPOLYSACCHARIDE BIOSYNTHESIS PROTEIN PA4999-RELATED"/>
    <property type="match status" value="1"/>
</dbReference>
<evidence type="ECO:0000256" key="5">
    <source>
        <dbReference type="SAM" id="Phobius"/>
    </source>
</evidence>
<feature type="transmembrane region" description="Helical" evidence="5">
    <location>
        <begin position="137"/>
        <end position="157"/>
    </location>
</feature>
<evidence type="ECO:0000256" key="2">
    <source>
        <dbReference type="ARBA" id="ARBA00022692"/>
    </source>
</evidence>
<feature type="transmembrane region" description="Helical" evidence="5">
    <location>
        <begin position="400"/>
        <end position="419"/>
    </location>
</feature>
<evidence type="ECO:0000313" key="8">
    <source>
        <dbReference type="Proteomes" id="UP000680132"/>
    </source>
</evidence>
<feature type="transmembrane region" description="Helical" evidence="5">
    <location>
        <begin position="226"/>
        <end position="243"/>
    </location>
</feature>
<evidence type="ECO:0000256" key="3">
    <source>
        <dbReference type="ARBA" id="ARBA00022989"/>
    </source>
</evidence>
<feature type="transmembrane region" description="Helical" evidence="5">
    <location>
        <begin position="351"/>
        <end position="372"/>
    </location>
</feature>
<feature type="transmembrane region" description="Helical" evidence="5">
    <location>
        <begin position="177"/>
        <end position="195"/>
    </location>
</feature>
<dbReference type="AlphaFoldDB" id="A0A939QP10"/>
<feature type="transmembrane region" description="Helical" evidence="5">
    <location>
        <begin position="202"/>
        <end position="220"/>
    </location>
</feature>
<feature type="transmembrane region" description="Helical" evidence="5">
    <location>
        <begin position="73"/>
        <end position="96"/>
    </location>
</feature>
<sequence>MTDALGDPRAGWLVRLLQSADFARAFTLAALGTGFASFLIGRTAGSVTLLTIVLALDALGVAILIARRDELTLLRFAPTTLVAFFAWALASVFWSFDEASSLRGWFELLAWGLLAIVIAHVRDTLQTVRALGDVLRVMLALSLAVEILSGVLLDIPFPFLGVAGQLAQGGPIQGVFGTRNMLGFVAVMALITFAIEWLTQSISLRLSIASLTLAGLLAVFSASPTVLVIAVAVAAATLALGIVRRAAPERRRATHTLVAAVVVAVLVACWILRHQIIRLLDAASDFSIRADLWNEILDWVRPRPVQGWGWHGQWLRGDDATAPYPLNVINFTLDDHHASALNSFFDALIQLGWAGLLLFGGMCAVALVRSWLVAGERRSLVHAWTPLMLVALLVDSMFESFTLTGLGWMMLVVCAVRAGQSRSWRERIRDLAEAPSQGPSGLAG</sequence>
<evidence type="ECO:0000259" key="6">
    <source>
        <dbReference type="Pfam" id="PF04932"/>
    </source>
</evidence>
<proteinExistence type="predicted"/>
<keyword evidence="3 5" id="KW-1133">Transmembrane helix</keyword>
<protein>
    <submittedName>
        <fullName evidence="7">O-antigen ligase family protein</fullName>
    </submittedName>
</protein>
<organism evidence="7 8">
    <name type="scientific">Microbacterium stercoris</name>
    <dbReference type="NCBI Taxonomy" id="2820289"/>
    <lineage>
        <taxon>Bacteria</taxon>
        <taxon>Bacillati</taxon>
        <taxon>Actinomycetota</taxon>
        <taxon>Actinomycetes</taxon>
        <taxon>Micrococcales</taxon>
        <taxon>Microbacteriaceae</taxon>
        <taxon>Microbacterium</taxon>
    </lineage>
</organism>
<feature type="transmembrane region" description="Helical" evidence="5">
    <location>
        <begin position="379"/>
        <end position="394"/>
    </location>
</feature>
<dbReference type="Pfam" id="PF04932">
    <property type="entry name" value="Wzy_C"/>
    <property type="match status" value="1"/>
</dbReference>
<reference evidence="7" key="1">
    <citation type="submission" date="2021-03" db="EMBL/GenBank/DDBJ databases">
        <title>Microbacterium sp. nov., a novel actinobacterium isolated from cow dung.</title>
        <authorList>
            <person name="Zhang L."/>
        </authorList>
    </citation>
    <scope>NUCLEOTIDE SEQUENCE</scope>
    <source>
        <strain evidence="7">NEAU-LLB</strain>
    </source>
</reference>
<dbReference type="EMBL" id="JAGFOA010000001">
    <property type="protein sequence ID" value="MBO3662036.1"/>
    <property type="molecule type" value="Genomic_DNA"/>
</dbReference>
<keyword evidence="4 5" id="KW-0472">Membrane</keyword>
<comment type="caution">
    <text evidence="7">The sequence shown here is derived from an EMBL/GenBank/DDBJ whole genome shotgun (WGS) entry which is preliminary data.</text>
</comment>
<dbReference type="RefSeq" id="WP_208499436.1">
    <property type="nucleotide sequence ID" value="NZ_JAGFOA010000001.1"/>
</dbReference>
<keyword evidence="2 5" id="KW-0812">Transmembrane</keyword>
<gene>
    <name evidence="7" type="ORF">J5V96_00765</name>
</gene>
<feature type="transmembrane region" description="Helical" evidence="5">
    <location>
        <begin position="47"/>
        <end position="66"/>
    </location>
</feature>
<dbReference type="PANTHER" id="PTHR37422">
    <property type="entry name" value="TEICHURONIC ACID BIOSYNTHESIS PROTEIN TUAE"/>
    <property type="match status" value="1"/>
</dbReference>
<name>A0A939QP10_9MICO</name>
<evidence type="ECO:0000256" key="4">
    <source>
        <dbReference type="ARBA" id="ARBA00023136"/>
    </source>
</evidence>
<dbReference type="Proteomes" id="UP000680132">
    <property type="component" value="Unassembled WGS sequence"/>
</dbReference>
<feature type="transmembrane region" description="Helical" evidence="5">
    <location>
        <begin position="108"/>
        <end position="125"/>
    </location>
</feature>
<keyword evidence="7" id="KW-0436">Ligase</keyword>
<keyword evidence="8" id="KW-1185">Reference proteome</keyword>
<comment type="subcellular location">
    <subcellularLocation>
        <location evidence="1">Membrane</location>
        <topology evidence="1">Multi-pass membrane protein</topology>
    </subcellularLocation>
</comment>
<dbReference type="InterPro" id="IPR051533">
    <property type="entry name" value="WaaL-like"/>
</dbReference>
<dbReference type="GO" id="GO:0016020">
    <property type="term" value="C:membrane"/>
    <property type="evidence" value="ECO:0007669"/>
    <property type="project" value="UniProtKB-SubCell"/>
</dbReference>
<evidence type="ECO:0000256" key="1">
    <source>
        <dbReference type="ARBA" id="ARBA00004141"/>
    </source>
</evidence>
<dbReference type="InterPro" id="IPR007016">
    <property type="entry name" value="O-antigen_ligase-rel_domated"/>
</dbReference>
<evidence type="ECO:0000313" key="7">
    <source>
        <dbReference type="EMBL" id="MBO3662036.1"/>
    </source>
</evidence>
<feature type="transmembrane region" description="Helical" evidence="5">
    <location>
        <begin position="255"/>
        <end position="273"/>
    </location>
</feature>